<feature type="region of interest" description="Disordered" evidence="1">
    <location>
        <begin position="456"/>
        <end position="475"/>
    </location>
</feature>
<gene>
    <name evidence="2" type="ORF">NBR_LOCUS7461</name>
</gene>
<feature type="compositionally biased region" description="Basic and acidic residues" evidence="1">
    <location>
        <begin position="126"/>
        <end position="135"/>
    </location>
</feature>
<feature type="compositionally biased region" description="Acidic residues" evidence="1">
    <location>
        <begin position="464"/>
        <end position="475"/>
    </location>
</feature>
<keyword evidence="3" id="KW-1185">Reference proteome</keyword>
<accession>A0A0N4XWZ6</accession>
<sequence length="475" mass="54411">MPEGFNISWDRVGRYRAGGRPADVIVDEPEHQEAGGSSEQSAVAELFSEEGEFLEDDLAEEENMPFHDRVMYYASFLEHFARMHHPRALRSKPVRRASSGPIRRDDSTPSTSASVRHRPYPRARVLSREGSHQPYEEDVVLEEEVAIGEQQELPSENVGERREFAMDSPPTHSPVATPMRLSECLENNVLDMLRAAMFIDRNRFSTRTTYKEFVQVAAASSITRYSYDGFEGIADFETYRTLNTIASQFFADIITAKMKLQDKKGTNITQSSSAQGSRRREFSVANCVQQWLLLAEEPFREGLDLRSTLQRWFPNPSQSVSVQAVSMFRFLLQKLTDPPPAIQSYAVRVSRKVGRDKNLKSLPEDVETFLIEFALDMLGYGRDEIKCPAGVQLDESRYFMLLGKTFEERHAALMDLVDQREEYKKQMNRALQLALRDIRVYTYGEVNGVRQWIKNKRQRRPEEQADDGDADALAH</sequence>
<reference evidence="2 3" key="2">
    <citation type="submission" date="2018-11" db="EMBL/GenBank/DDBJ databases">
        <authorList>
            <consortium name="Pathogen Informatics"/>
        </authorList>
    </citation>
    <scope>NUCLEOTIDE SEQUENCE [LARGE SCALE GENOMIC DNA]</scope>
</reference>
<evidence type="ECO:0000313" key="2">
    <source>
        <dbReference type="EMBL" id="VDL71050.1"/>
    </source>
</evidence>
<dbReference type="EMBL" id="UYSL01019891">
    <property type="protein sequence ID" value="VDL71050.1"/>
    <property type="molecule type" value="Genomic_DNA"/>
</dbReference>
<reference evidence="4" key="1">
    <citation type="submission" date="2017-02" db="UniProtKB">
        <authorList>
            <consortium name="WormBaseParasite"/>
        </authorList>
    </citation>
    <scope>IDENTIFICATION</scope>
</reference>
<dbReference type="Proteomes" id="UP000271162">
    <property type="component" value="Unassembled WGS sequence"/>
</dbReference>
<evidence type="ECO:0000313" key="4">
    <source>
        <dbReference type="WBParaSite" id="NBR_0000746001-mRNA-1"/>
    </source>
</evidence>
<protein>
    <submittedName>
        <fullName evidence="4">Similar to</fullName>
    </submittedName>
</protein>
<name>A0A0N4XWZ6_NIPBR</name>
<dbReference type="WBParaSite" id="NBR_0000746001-mRNA-1">
    <property type="protein sequence ID" value="NBR_0000746001-mRNA-1"/>
    <property type="gene ID" value="NBR_0000746001"/>
</dbReference>
<feature type="region of interest" description="Disordered" evidence="1">
    <location>
        <begin position="88"/>
        <end position="135"/>
    </location>
</feature>
<proteinExistence type="predicted"/>
<evidence type="ECO:0000256" key="1">
    <source>
        <dbReference type="SAM" id="MobiDB-lite"/>
    </source>
</evidence>
<evidence type="ECO:0000313" key="3">
    <source>
        <dbReference type="Proteomes" id="UP000271162"/>
    </source>
</evidence>
<organism evidence="4">
    <name type="scientific">Nippostrongylus brasiliensis</name>
    <name type="common">Rat hookworm</name>
    <dbReference type="NCBI Taxonomy" id="27835"/>
    <lineage>
        <taxon>Eukaryota</taxon>
        <taxon>Metazoa</taxon>
        <taxon>Ecdysozoa</taxon>
        <taxon>Nematoda</taxon>
        <taxon>Chromadorea</taxon>
        <taxon>Rhabditida</taxon>
        <taxon>Rhabditina</taxon>
        <taxon>Rhabditomorpha</taxon>
        <taxon>Strongyloidea</taxon>
        <taxon>Heligmosomidae</taxon>
        <taxon>Nippostrongylus</taxon>
    </lineage>
</organism>
<dbReference type="AlphaFoldDB" id="A0A0N4XWZ6"/>